<dbReference type="CDD" id="cd04301">
    <property type="entry name" value="NAT_SF"/>
    <property type="match status" value="1"/>
</dbReference>
<feature type="domain" description="N-acetyltransferase" evidence="3">
    <location>
        <begin position="1"/>
        <end position="142"/>
    </location>
</feature>
<reference evidence="4" key="1">
    <citation type="journal article" date="2014" name="Int. J. Syst. Evol. Microbiol.">
        <title>Complete genome sequence of Corynebacterium casei LMG S-19264T (=DSM 44701T), isolated from a smear-ripened cheese.</title>
        <authorList>
            <consortium name="US DOE Joint Genome Institute (JGI-PGF)"/>
            <person name="Walter F."/>
            <person name="Albersmeier A."/>
            <person name="Kalinowski J."/>
            <person name="Ruckert C."/>
        </authorList>
    </citation>
    <scope>NUCLEOTIDE SEQUENCE</scope>
    <source>
        <strain evidence="4">JCM 15325</strain>
    </source>
</reference>
<evidence type="ECO:0000313" key="4">
    <source>
        <dbReference type="EMBL" id="GGL60708.1"/>
    </source>
</evidence>
<dbReference type="InterPro" id="IPR016181">
    <property type="entry name" value="Acyl_CoA_acyltransferase"/>
</dbReference>
<dbReference type="GO" id="GO:0016747">
    <property type="term" value="F:acyltransferase activity, transferring groups other than amino-acyl groups"/>
    <property type="evidence" value="ECO:0007669"/>
    <property type="project" value="InterPro"/>
</dbReference>
<dbReference type="Gene3D" id="3.40.630.30">
    <property type="match status" value="1"/>
</dbReference>
<keyword evidence="2" id="KW-0012">Acyltransferase</keyword>
<accession>A0A917W3V3</accession>
<dbReference type="AlphaFoldDB" id="A0A917W3V3"/>
<dbReference type="PROSITE" id="PS51186">
    <property type="entry name" value="GNAT"/>
    <property type="match status" value="1"/>
</dbReference>
<dbReference type="SUPFAM" id="SSF55729">
    <property type="entry name" value="Acyl-CoA N-acyltransferases (Nat)"/>
    <property type="match status" value="1"/>
</dbReference>
<evidence type="ECO:0000256" key="1">
    <source>
        <dbReference type="ARBA" id="ARBA00022679"/>
    </source>
</evidence>
<dbReference type="Proteomes" id="UP000654670">
    <property type="component" value="Unassembled WGS sequence"/>
</dbReference>
<protein>
    <submittedName>
        <fullName evidence="4">N-acetyltransferase</fullName>
    </submittedName>
</protein>
<dbReference type="InterPro" id="IPR000182">
    <property type="entry name" value="GNAT_dom"/>
</dbReference>
<dbReference type="PANTHER" id="PTHR43877">
    <property type="entry name" value="AMINOALKYLPHOSPHONATE N-ACETYLTRANSFERASE-RELATED-RELATED"/>
    <property type="match status" value="1"/>
</dbReference>
<evidence type="ECO:0000259" key="3">
    <source>
        <dbReference type="PROSITE" id="PS51186"/>
    </source>
</evidence>
<organism evidence="4 5">
    <name type="scientific">Sporolactobacillus putidus</name>
    <dbReference type="NCBI Taxonomy" id="492735"/>
    <lineage>
        <taxon>Bacteria</taxon>
        <taxon>Bacillati</taxon>
        <taxon>Bacillota</taxon>
        <taxon>Bacilli</taxon>
        <taxon>Bacillales</taxon>
        <taxon>Sporolactobacillaceae</taxon>
        <taxon>Sporolactobacillus</taxon>
    </lineage>
</organism>
<sequence length="142" mass="16583">MIVREMQLEDIPQLSVLYRQFWNEESDVVKMKKQFVKIREENTHILLSAIIENKLAGSVMGIVCEELYGDCKPFLVIENMIVDQTTRRAGVGRALLLELEKRAAERNCTQMILVTEEDRLDACSFYESYGFQRNNRGYKKKL</sequence>
<reference evidence="4" key="2">
    <citation type="submission" date="2020-09" db="EMBL/GenBank/DDBJ databases">
        <authorList>
            <person name="Sun Q."/>
            <person name="Ohkuma M."/>
        </authorList>
    </citation>
    <scope>NUCLEOTIDE SEQUENCE</scope>
    <source>
        <strain evidence="4">JCM 15325</strain>
    </source>
</reference>
<keyword evidence="5" id="KW-1185">Reference proteome</keyword>
<dbReference type="InterPro" id="IPR050832">
    <property type="entry name" value="Bact_Acetyltransf"/>
</dbReference>
<evidence type="ECO:0000313" key="5">
    <source>
        <dbReference type="Proteomes" id="UP000654670"/>
    </source>
</evidence>
<dbReference type="Pfam" id="PF00583">
    <property type="entry name" value="Acetyltransf_1"/>
    <property type="match status" value="1"/>
</dbReference>
<name>A0A917W3V3_9BACL</name>
<dbReference type="RefSeq" id="WP_188804018.1">
    <property type="nucleotide sequence ID" value="NZ_BMOK01000013.1"/>
</dbReference>
<proteinExistence type="predicted"/>
<dbReference type="EMBL" id="BMOK01000013">
    <property type="protein sequence ID" value="GGL60708.1"/>
    <property type="molecule type" value="Genomic_DNA"/>
</dbReference>
<gene>
    <name evidence="4" type="ORF">GCM10007968_25850</name>
</gene>
<keyword evidence="1" id="KW-0808">Transferase</keyword>
<comment type="caution">
    <text evidence="4">The sequence shown here is derived from an EMBL/GenBank/DDBJ whole genome shotgun (WGS) entry which is preliminary data.</text>
</comment>
<evidence type="ECO:0000256" key="2">
    <source>
        <dbReference type="ARBA" id="ARBA00023315"/>
    </source>
</evidence>